<evidence type="ECO:0000313" key="1">
    <source>
        <dbReference type="EMBL" id="MBP3192990.1"/>
    </source>
</evidence>
<protein>
    <submittedName>
        <fullName evidence="1">Uncharacterized protein</fullName>
    </submittedName>
</protein>
<dbReference type="EMBL" id="JAFIDN010000007">
    <property type="protein sequence ID" value="MBP3192990.1"/>
    <property type="molecule type" value="Genomic_DNA"/>
</dbReference>
<keyword evidence="2" id="KW-1185">Reference proteome</keyword>
<dbReference type="RefSeq" id="WP_210512203.1">
    <property type="nucleotide sequence ID" value="NZ_JAFIDN010000007.1"/>
</dbReference>
<evidence type="ECO:0000313" key="2">
    <source>
        <dbReference type="Proteomes" id="UP000673975"/>
    </source>
</evidence>
<gene>
    <name evidence="1" type="ORF">NATSA_09980</name>
</gene>
<sequence>MKSAYNFYNRHIAGLSPETALGQRFPLRGKSPFGDGSIEISEKGDFVCRATGLKGDAIFFLQELYPLLTTKGAEKAIEVESDETSELDPALITDRLKAFREDEIAVASLRDQSGVSAGLLRKIPVWADHDGKSLNAVQFSKSGNPICVIQWQLDDRHESLTGIPRLDPEPSASKIWFVENPLEAYALRLKLNEPVYIRPNHEYLDYGDYQKLTADKHVVLLRHYEHGNWEYSSFPLLEKLLQWDSKCQSITIEHLTGGESLLSWITSDENKKKLLAKADGSQTDQPHYDRDTYHEFIAKTGTQPMFSPQDYQGDRYWYKINDGSFVHSNPINICSQKELHDNFGIKADGGANDQIRLSRESILNIDVSVGQLLPRNTFIQLKRFISDYIYFEHRELASLLALWIMGGYVYRLFTAYAYLHLKGDKGTGKTTLLELIALAGFNGLLESQSTRASITDQVDKLGCTLCLDEFESSSLGTGDDYTQMLKGGYKKGGSYSKKSGNKSVRLETYSPKVLASIDPIGDEALKSRTIPMTTTLVPKSKPVNLWNPDNSLVQRRADIIRNGCYALGLYHHIDIARLYNRVPMNIELPSEGILNSRKREVVAPLIAIAQLVDTGHHPQAETELMQAIEIAWDAEHAAQATNEKLLSDILSKWNHEADFKQYKTKDYITWIDNGCWSKSSLSNHLGGKSNVLNWLSQLAGVKKQTIYINKEFGTKSCTGFPENLKINGKPFRDWFSR</sequence>
<comment type="caution">
    <text evidence="1">The sequence shown here is derived from an EMBL/GenBank/DDBJ whole genome shotgun (WGS) entry which is preliminary data.</text>
</comment>
<name>A0A8J7RLE6_9BACT</name>
<dbReference type="Proteomes" id="UP000673975">
    <property type="component" value="Unassembled WGS sequence"/>
</dbReference>
<reference evidence="1" key="1">
    <citation type="submission" date="2021-02" db="EMBL/GenBank/DDBJ databases">
        <title>Natronogracilivirga saccharolytica gen. nov. sp. nov. a new anaerobic, haloalkiliphilic carbohydrate-fermenting bacterium from soda lake and proposing of Cyclonatronumiaceae fam. nov. in the phylum Balneolaeota.</title>
        <authorList>
            <person name="Zhilina T.N."/>
            <person name="Sorokin D.Y."/>
            <person name="Zavarzina D.G."/>
            <person name="Toshchakov S.V."/>
            <person name="Kublanov I.V."/>
        </authorList>
    </citation>
    <scope>NUCLEOTIDE SEQUENCE</scope>
    <source>
        <strain evidence="1">Z-1702</strain>
    </source>
</reference>
<organism evidence="1 2">
    <name type="scientific">Natronogracilivirga saccharolytica</name>
    <dbReference type="NCBI Taxonomy" id="2812953"/>
    <lineage>
        <taxon>Bacteria</taxon>
        <taxon>Pseudomonadati</taxon>
        <taxon>Balneolota</taxon>
        <taxon>Balneolia</taxon>
        <taxon>Balneolales</taxon>
        <taxon>Cyclonatronaceae</taxon>
        <taxon>Natronogracilivirga</taxon>
    </lineage>
</organism>
<accession>A0A8J7RLE6</accession>
<dbReference type="AlphaFoldDB" id="A0A8J7RLE6"/>
<proteinExistence type="predicted"/>